<evidence type="ECO:0000313" key="2">
    <source>
        <dbReference type="EMBL" id="CAF1042324.1"/>
    </source>
</evidence>
<name>A0A814AM86_9BILA</name>
<sequence>MENNTKSEVELSDYQIQAARLNKREYCRLERNINLMYDDLQQRLILLKRQERYLRCHYTNVVKVVKPNRRYQLWKQEHAYEIKQAERKDLIESIEFKQKSQFKTHQQQLIPSNEFSSRPLLLLLQDNNAERPIEPLIDFTENFLRPKTSSIDKRRIHSMKITNPILPSKISTDVRKLIQDKSNPIQKIRIEEFTSQNRTRKGIIRSTSSMK</sequence>
<evidence type="ECO:0000313" key="4">
    <source>
        <dbReference type="Proteomes" id="UP000663860"/>
    </source>
</evidence>
<dbReference type="AlphaFoldDB" id="A0A814AM86"/>
<organism evidence="1 4">
    <name type="scientific">Adineta steineri</name>
    <dbReference type="NCBI Taxonomy" id="433720"/>
    <lineage>
        <taxon>Eukaryota</taxon>
        <taxon>Metazoa</taxon>
        <taxon>Spiralia</taxon>
        <taxon>Gnathifera</taxon>
        <taxon>Rotifera</taxon>
        <taxon>Eurotatoria</taxon>
        <taxon>Bdelloidea</taxon>
        <taxon>Adinetida</taxon>
        <taxon>Adinetidae</taxon>
        <taxon>Adineta</taxon>
    </lineage>
</organism>
<dbReference type="Proteomes" id="UP000663845">
    <property type="component" value="Unassembled WGS sequence"/>
</dbReference>
<dbReference type="EMBL" id="CAJOBB010001285">
    <property type="protein sequence ID" value="CAF3835716.1"/>
    <property type="molecule type" value="Genomic_DNA"/>
</dbReference>
<dbReference type="EMBL" id="CAJNOG010000176">
    <property type="protein sequence ID" value="CAF1042324.1"/>
    <property type="molecule type" value="Genomic_DNA"/>
</dbReference>
<dbReference type="Proteomes" id="UP000663860">
    <property type="component" value="Unassembled WGS sequence"/>
</dbReference>
<evidence type="ECO:0000313" key="3">
    <source>
        <dbReference type="EMBL" id="CAF3835716.1"/>
    </source>
</evidence>
<comment type="caution">
    <text evidence="1">The sequence shown here is derived from an EMBL/GenBank/DDBJ whole genome shotgun (WGS) entry which is preliminary data.</text>
</comment>
<gene>
    <name evidence="1" type="ORF">IZO911_LOCUS12968</name>
    <name evidence="2" type="ORF">JYZ213_LOCUS18209</name>
    <name evidence="3" type="ORF">KXQ929_LOCUS19147</name>
</gene>
<dbReference type="EMBL" id="CAJNOE010000102">
    <property type="protein sequence ID" value="CAF0914590.1"/>
    <property type="molecule type" value="Genomic_DNA"/>
</dbReference>
<protein>
    <submittedName>
        <fullName evidence="1">Uncharacterized protein</fullName>
    </submittedName>
</protein>
<proteinExistence type="predicted"/>
<dbReference type="Proteomes" id="UP000663868">
    <property type="component" value="Unassembled WGS sequence"/>
</dbReference>
<reference evidence="1" key="1">
    <citation type="submission" date="2021-02" db="EMBL/GenBank/DDBJ databases">
        <authorList>
            <person name="Nowell W R."/>
        </authorList>
    </citation>
    <scope>NUCLEOTIDE SEQUENCE</scope>
</reference>
<accession>A0A814AM86</accession>
<evidence type="ECO:0000313" key="1">
    <source>
        <dbReference type="EMBL" id="CAF0914590.1"/>
    </source>
</evidence>